<organism evidence="3 4">
    <name type="scientific">Aquimarina amphilecti</name>
    <dbReference type="NCBI Taxonomy" id="1038014"/>
    <lineage>
        <taxon>Bacteria</taxon>
        <taxon>Pseudomonadati</taxon>
        <taxon>Bacteroidota</taxon>
        <taxon>Flavobacteriia</taxon>
        <taxon>Flavobacteriales</taxon>
        <taxon>Flavobacteriaceae</taxon>
        <taxon>Aquimarina</taxon>
    </lineage>
</organism>
<dbReference type="OrthoDB" id="9808614at2"/>
<dbReference type="GO" id="GO:0003677">
    <property type="term" value="F:DNA binding"/>
    <property type="evidence" value="ECO:0007669"/>
    <property type="project" value="UniProtKB-KW"/>
</dbReference>
<dbReference type="Pfam" id="PF04397">
    <property type="entry name" value="LytTR"/>
    <property type="match status" value="1"/>
</dbReference>
<evidence type="ECO:0000313" key="4">
    <source>
        <dbReference type="Proteomes" id="UP000198521"/>
    </source>
</evidence>
<dbReference type="InterPro" id="IPR046947">
    <property type="entry name" value="LytR-like"/>
</dbReference>
<accession>A0A1H7VUU1</accession>
<protein>
    <submittedName>
        <fullName evidence="3">LytTr DNA-binding domain-containing protein</fullName>
    </submittedName>
</protein>
<name>A0A1H7VUU1_AQUAM</name>
<dbReference type="PANTHER" id="PTHR37299">
    <property type="entry name" value="TRANSCRIPTIONAL REGULATOR-RELATED"/>
    <property type="match status" value="1"/>
</dbReference>
<feature type="transmembrane region" description="Helical" evidence="1">
    <location>
        <begin position="38"/>
        <end position="62"/>
    </location>
</feature>
<proteinExistence type="predicted"/>
<keyword evidence="1" id="KW-0812">Transmembrane</keyword>
<evidence type="ECO:0000259" key="2">
    <source>
        <dbReference type="PROSITE" id="PS50930"/>
    </source>
</evidence>
<dbReference type="GO" id="GO:0000156">
    <property type="term" value="F:phosphorelay response regulator activity"/>
    <property type="evidence" value="ECO:0007669"/>
    <property type="project" value="InterPro"/>
</dbReference>
<dbReference type="RefSeq" id="WP_091412037.1">
    <property type="nucleotide sequence ID" value="NZ_FOAB01000009.1"/>
</dbReference>
<evidence type="ECO:0000256" key="1">
    <source>
        <dbReference type="SAM" id="Phobius"/>
    </source>
</evidence>
<dbReference type="PANTHER" id="PTHR37299:SF1">
    <property type="entry name" value="STAGE 0 SPORULATION PROTEIN A HOMOLOG"/>
    <property type="match status" value="1"/>
</dbReference>
<dbReference type="InterPro" id="IPR007492">
    <property type="entry name" value="LytTR_DNA-bd_dom"/>
</dbReference>
<feature type="transmembrane region" description="Helical" evidence="1">
    <location>
        <begin position="14"/>
        <end position="32"/>
    </location>
</feature>
<keyword evidence="1" id="KW-0472">Membrane</keyword>
<reference evidence="3 4" key="1">
    <citation type="submission" date="2016-10" db="EMBL/GenBank/DDBJ databases">
        <authorList>
            <person name="de Groot N.N."/>
        </authorList>
    </citation>
    <scope>NUCLEOTIDE SEQUENCE [LARGE SCALE GENOMIC DNA]</scope>
    <source>
        <strain evidence="3 4">DSM 25232</strain>
    </source>
</reference>
<keyword evidence="1" id="KW-1133">Transmembrane helix</keyword>
<keyword evidence="4" id="KW-1185">Reference proteome</keyword>
<sequence>MIIVPFQFKEANKYLLHIVFVGLGIGTANYIMNGNLNWIQWSIQALATSFIVGYTLVVIILNKSWFKYYFKSKSKLYIFILLAFFLVGVLATEIEHIIRSLVFQSQQFLLFSSGKMYLYNGIISLVLGVSFFKNNLVKNKSSNFVENQEPLDALKKKETEFLDSDNCITSIPVKQGDNILLFPIEDVVYFEASDNYSFVHISTGEKKLCDYSLLFLENRLSKNFSRVHRKYIVNESHIRKIKPYLNGRYMIIFENKVTSIISSKGYSTTIRKLIKIE</sequence>
<feature type="domain" description="HTH LytTR-type" evidence="2">
    <location>
        <begin position="171"/>
        <end position="276"/>
    </location>
</feature>
<evidence type="ECO:0000313" key="3">
    <source>
        <dbReference type="EMBL" id="SEM13021.1"/>
    </source>
</evidence>
<keyword evidence="3" id="KW-0238">DNA-binding</keyword>
<gene>
    <name evidence="3" type="ORF">SAMN04487910_4213</name>
</gene>
<dbReference type="PROSITE" id="PS50930">
    <property type="entry name" value="HTH_LYTTR"/>
    <property type="match status" value="1"/>
</dbReference>
<dbReference type="EMBL" id="FOAB01000009">
    <property type="protein sequence ID" value="SEM13021.1"/>
    <property type="molecule type" value="Genomic_DNA"/>
</dbReference>
<dbReference type="STRING" id="1038014.SAMN04487910_4213"/>
<dbReference type="Proteomes" id="UP000198521">
    <property type="component" value="Unassembled WGS sequence"/>
</dbReference>
<dbReference type="Gene3D" id="2.40.50.1020">
    <property type="entry name" value="LytTr DNA-binding domain"/>
    <property type="match status" value="1"/>
</dbReference>
<feature type="transmembrane region" description="Helical" evidence="1">
    <location>
        <begin position="74"/>
        <end position="94"/>
    </location>
</feature>
<dbReference type="AlphaFoldDB" id="A0A1H7VUU1"/>
<feature type="transmembrane region" description="Helical" evidence="1">
    <location>
        <begin position="114"/>
        <end position="132"/>
    </location>
</feature>
<dbReference type="SMART" id="SM00850">
    <property type="entry name" value="LytTR"/>
    <property type="match status" value="1"/>
</dbReference>